<dbReference type="EMBL" id="JAULSX010000002">
    <property type="protein sequence ID" value="KAK3497299.1"/>
    <property type="molecule type" value="Genomic_DNA"/>
</dbReference>
<dbReference type="GO" id="GO:0003824">
    <property type="term" value="F:catalytic activity"/>
    <property type="evidence" value="ECO:0007669"/>
    <property type="project" value="InterPro"/>
</dbReference>
<evidence type="ECO:0000313" key="3">
    <source>
        <dbReference type="Proteomes" id="UP001285908"/>
    </source>
</evidence>
<dbReference type="Gene3D" id="3.90.1300.10">
    <property type="entry name" value="Amidase signature (AS) domain"/>
    <property type="match status" value="1"/>
</dbReference>
<dbReference type="InterPro" id="IPR000120">
    <property type="entry name" value="Amidase"/>
</dbReference>
<dbReference type="RefSeq" id="XP_062695563.1">
    <property type="nucleotide sequence ID" value="XM_062838668.1"/>
</dbReference>
<organism evidence="2 3">
    <name type="scientific">Neurospora hispaniola</name>
    <dbReference type="NCBI Taxonomy" id="588809"/>
    <lineage>
        <taxon>Eukaryota</taxon>
        <taxon>Fungi</taxon>
        <taxon>Dikarya</taxon>
        <taxon>Ascomycota</taxon>
        <taxon>Pezizomycotina</taxon>
        <taxon>Sordariomycetes</taxon>
        <taxon>Sordariomycetidae</taxon>
        <taxon>Sordariales</taxon>
        <taxon>Sordariaceae</taxon>
        <taxon>Neurospora</taxon>
    </lineage>
</organism>
<feature type="domain" description="Amidase" evidence="1">
    <location>
        <begin position="161"/>
        <end position="576"/>
    </location>
</feature>
<proteinExistence type="predicted"/>
<keyword evidence="3" id="KW-1185">Reference proteome</keyword>
<protein>
    <submittedName>
        <fullName evidence="2">Amidase signature domain-containing protein</fullName>
    </submittedName>
</protein>
<dbReference type="GeneID" id="87876290"/>
<name>A0AAJ0ICP1_9PEZI</name>
<dbReference type="InterPro" id="IPR023631">
    <property type="entry name" value="Amidase_dom"/>
</dbReference>
<dbReference type="PANTHER" id="PTHR11895">
    <property type="entry name" value="TRANSAMIDASE"/>
    <property type="match status" value="1"/>
</dbReference>
<evidence type="ECO:0000259" key="1">
    <source>
        <dbReference type="Pfam" id="PF01425"/>
    </source>
</evidence>
<comment type="caution">
    <text evidence="2">The sequence shown here is derived from an EMBL/GenBank/DDBJ whole genome shotgun (WGS) entry which is preliminary data.</text>
</comment>
<gene>
    <name evidence="2" type="ORF">B0T23DRAFT_402447</name>
</gene>
<dbReference type="Pfam" id="PF01425">
    <property type="entry name" value="Amidase"/>
    <property type="match status" value="1"/>
</dbReference>
<dbReference type="AlphaFoldDB" id="A0AAJ0ICP1"/>
<dbReference type="PANTHER" id="PTHR11895:SF67">
    <property type="entry name" value="AMIDASE DOMAIN-CONTAINING PROTEIN"/>
    <property type="match status" value="1"/>
</dbReference>
<dbReference type="SUPFAM" id="SSF75304">
    <property type="entry name" value="Amidase signature (AS) enzymes"/>
    <property type="match status" value="1"/>
</dbReference>
<accession>A0AAJ0ICP1</accession>
<dbReference type="Proteomes" id="UP001285908">
    <property type="component" value="Unassembled WGS sequence"/>
</dbReference>
<dbReference type="InterPro" id="IPR036928">
    <property type="entry name" value="AS_sf"/>
</dbReference>
<evidence type="ECO:0000313" key="2">
    <source>
        <dbReference type="EMBL" id="KAK3497299.1"/>
    </source>
</evidence>
<sequence>MASIKKFLNHPGAKEAPAHALEFQPEVDHNPPMRGLSLVAASMLISNSQWLQKFMWSNAKFGQAKYMLELNGEQWRAQPNVIPISSSSSSSSISTQPILPFDLSLTTPQPPTVPGRFTSIADYHAAYASGQLTPLQVIDALLPLIRRDIKPKQQQSKYAVAFIQSKVDEVLAEAKASTERWQAGRPLGILDGVPFGVKDDTEVEGYVSTMGMKVDERFEYFKKPATETVWPAKKLREAGAIMVGKMNQHEIGMDTTGCNPATGTATNWYNTQYFPGGSSSGAGSALSAGLLPIAIGTDAGGSMRIPPAFCGVYGLKPTHNRVVSRNSSMCVVGPMCSNPSDLTIAYRIMAQPNPSDPAQSSLAPSIPPSPTAKRYLGLCPEWIALADADVRTTFNRAIETLCSSSSLGGYELVTIKLPYLREGQLAHAATCLTEAAADARNRVANPDDYLKPLNYPNRIMVSMGAQTPAADYLRYNQLRHVIMQHLAHLYEQYPGLLIVTPTTAMAGWPIMPGDNAYGCSDGNRSIRNMTYVWYANTSGCPAVTCPGGYVEAQQGEGKLPVGVMAMAEWGEEERLLGFAREMERYLAEAYEGGRQRPKEWVDVLGVAKGQVKV</sequence>
<reference evidence="2 3" key="1">
    <citation type="journal article" date="2023" name="Mol. Phylogenet. Evol.">
        <title>Genome-scale phylogeny and comparative genomics of the fungal order Sordariales.</title>
        <authorList>
            <person name="Hensen N."/>
            <person name="Bonometti L."/>
            <person name="Westerberg I."/>
            <person name="Brannstrom I.O."/>
            <person name="Guillou S."/>
            <person name="Cros-Aarteil S."/>
            <person name="Calhoun S."/>
            <person name="Haridas S."/>
            <person name="Kuo A."/>
            <person name="Mondo S."/>
            <person name="Pangilinan J."/>
            <person name="Riley R."/>
            <person name="LaButti K."/>
            <person name="Andreopoulos B."/>
            <person name="Lipzen A."/>
            <person name="Chen C."/>
            <person name="Yan M."/>
            <person name="Daum C."/>
            <person name="Ng V."/>
            <person name="Clum A."/>
            <person name="Steindorff A."/>
            <person name="Ohm R.A."/>
            <person name="Martin F."/>
            <person name="Silar P."/>
            <person name="Natvig D.O."/>
            <person name="Lalanne C."/>
            <person name="Gautier V."/>
            <person name="Ament-Velasquez S.L."/>
            <person name="Kruys A."/>
            <person name="Hutchinson M.I."/>
            <person name="Powell A.J."/>
            <person name="Barry K."/>
            <person name="Miller A.N."/>
            <person name="Grigoriev I.V."/>
            <person name="Debuchy R."/>
            <person name="Gladieux P."/>
            <person name="Hiltunen Thoren M."/>
            <person name="Johannesson H."/>
        </authorList>
    </citation>
    <scope>NUCLEOTIDE SEQUENCE [LARGE SCALE GENOMIC DNA]</scope>
    <source>
        <strain evidence="2 3">FGSC 10403</strain>
    </source>
</reference>